<evidence type="ECO:0000256" key="5">
    <source>
        <dbReference type="ARBA" id="ARBA00022679"/>
    </source>
</evidence>
<dbReference type="CDD" id="cd16922">
    <property type="entry name" value="HATPase_EvgS-ArcB-TorS-like"/>
    <property type="match status" value="1"/>
</dbReference>
<evidence type="ECO:0000256" key="7">
    <source>
        <dbReference type="ARBA" id="ARBA00022777"/>
    </source>
</evidence>
<dbReference type="GO" id="GO:0005886">
    <property type="term" value="C:plasma membrane"/>
    <property type="evidence" value="ECO:0007669"/>
    <property type="project" value="TreeGrafter"/>
</dbReference>
<keyword evidence="6" id="KW-0547">Nucleotide-binding</keyword>
<dbReference type="InterPro" id="IPR013767">
    <property type="entry name" value="PAS_fold"/>
</dbReference>
<keyword evidence="21" id="KW-1185">Reference proteome</keyword>
<dbReference type="SMART" id="SM00091">
    <property type="entry name" value="PAS"/>
    <property type="match status" value="1"/>
</dbReference>
<dbReference type="FunFam" id="3.30.450.20:FF:000060">
    <property type="entry name" value="Sensor protein FixL"/>
    <property type="match status" value="1"/>
</dbReference>
<comment type="caution">
    <text evidence="20">The sequence shown here is derived from an EMBL/GenBank/DDBJ whole genome shotgun (WGS) entry which is preliminary data.</text>
</comment>
<reference evidence="20 21" key="1">
    <citation type="submission" date="2016-11" db="EMBL/GenBank/DDBJ databases">
        <title>Mixed transmission modes and dynamic genome evolution in an obligate animal-bacterial symbiosis.</title>
        <authorList>
            <person name="Russell S.L."/>
            <person name="Corbett-Detig R.B."/>
            <person name="Cavanaugh C.M."/>
        </authorList>
    </citation>
    <scope>NUCLEOTIDE SEQUENCE [LARGE SCALE GENOMIC DNA]</scope>
    <source>
        <strain evidence="20">Sveles-Q1</strain>
    </source>
</reference>
<dbReference type="PANTHER" id="PTHR43047:SF72">
    <property type="entry name" value="OSMOSENSING HISTIDINE PROTEIN KINASE SLN1"/>
    <property type="match status" value="1"/>
</dbReference>
<evidence type="ECO:0000256" key="10">
    <source>
        <dbReference type="ARBA" id="ARBA00023136"/>
    </source>
</evidence>
<dbReference type="Gene3D" id="3.40.50.2300">
    <property type="match status" value="2"/>
</dbReference>
<dbReference type="NCBIfam" id="TIGR00229">
    <property type="entry name" value="sensory_box"/>
    <property type="match status" value="1"/>
</dbReference>
<feature type="domain" description="Response regulatory" evidence="16">
    <location>
        <begin position="624"/>
        <end position="740"/>
    </location>
</feature>
<gene>
    <name evidence="20" type="ORF">BOW53_11590</name>
</gene>
<dbReference type="InterPro" id="IPR005467">
    <property type="entry name" value="His_kinase_dom"/>
</dbReference>
<dbReference type="PROSITE" id="PS50885">
    <property type="entry name" value="HAMP"/>
    <property type="match status" value="1"/>
</dbReference>
<dbReference type="PROSITE" id="PS50113">
    <property type="entry name" value="PAC"/>
    <property type="match status" value="1"/>
</dbReference>
<dbReference type="InterPro" id="IPR001789">
    <property type="entry name" value="Sig_transdc_resp-reg_receiver"/>
</dbReference>
<dbReference type="InterPro" id="IPR000700">
    <property type="entry name" value="PAS-assoc_C"/>
</dbReference>
<dbReference type="Pfam" id="PF00989">
    <property type="entry name" value="PAS"/>
    <property type="match status" value="1"/>
</dbReference>
<keyword evidence="10 14" id="KW-0472">Membrane</keyword>
<dbReference type="SMART" id="SM00388">
    <property type="entry name" value="HisKA"/>
    <property type="match status" value="1"/>
</dbReference>
<dbReference type="OrthoDB" id="8573350at2"/>
<feature type="domain" description="Response regulatory" evidence="16">
    <location>
        <begin position="749"/>
        <end position="860"/>
    </location>
</feature>
<dbReference type="Gene3D" id="1.10.287.130">
    <property type="match status" value="1"/>
</dbReference>
<evidence type="ECO:0000256" key="9">
    <source>
        <dbReference type="ARBA" id="ARBA00023012"/>
    </source>
</evidence>
<feature type="domain" description="PAS" evidence="17">
    <location>
        <begin position="258"/>
        <end position="328"/>
    </location>
</feature>
<evidence type="ECO:0000256" key="1">
    <source>
        <dbReference type="ARBA" id="ARBA00000085"/>
    </source>
</evidence>
<name>A0A1T2L2Z0_9GAMM</name>
<dbReference type="GO" id="GO:0006355">
    <property type="term" value="P:regulation of DNA-templated transcription"/>
    <property type="evidence" value="ECO:0007669"/>
    <property type="project" value="InterPro"/>
</dbReference>
<comment type="function">
    <text evidence="11">Putative oxygen sensor; modulates the activity of FixJ, a transcriptional activator of nitrogen fixation fixK gene. FixL probably acts as a kinase that phosphorylates FixJ.</text>
</comment>
<evidence type="ECO:0000259" key="15">
    <source>
        <dbReference type="PROSITE" id="PS50109"/>
    </source>
</evidence>
<dbReference type="InterPro" id="IPR003594">
    <property type="entry name" value="HATPase_dom"/>
</dbReference>
<dbReference type="SMART" id="SM00387">
    <property type="entry name" value="HATPase_c"/>
    <property type="match status" value="1"/>
</dbReference>
<dbReference type="SMART" id="SM00448">
    <property type="entry name" value="REC"/>
    <property type="match status" value="1"/>
</dbReference>
<dbReference type="PROSITE" id="PS50110">
    <property type="entry name" value="RESPONSE_REGULATORY"/>
    <property type="match status" value="2"/>
</dbReference>
<evidence type="ECO:0000256" key="6">
    <source>
        <dbReference type="ARBA" id="ARBA00022741"/>
    </source>
</evidence>
<dbReference type="InterPro" id="IPR001610">
    <property type="entry name" value="PAC"/>
</dbReference>
<dbReference type="Gene3D" id="6.10.340.10">
    <property type="match status" value="1"/>
</dbReference>
<evidence type="ECO:0000313" key="20">
    <source>
        <dbReference type="EMBL" id="OOZ39449.1"/>
    </source>
</evidence>
<dbReference type="AlphaFoldDB" id="A0A1T2L2Z0"/>
<dbReference type="GO" id="GO:0000155">
    <property type="term" value="F:phosphorelay sensor kinase activity"/>
    <property type="evidence" value="ECO:0007669"/>
    <property type="project" value="InterPro"/>
</dbReference>
<evidence type="ECO:0000256" key="8">
    <source>
        <dbReference type="ARBA" id="ARBA00022840"/>
    </source>
</evidence>
<dbReference type="InterPro" id="IPR036890">
    <property type="entry name" value="HATPase_C_sf"/>
</dbReference>
<keyword evidence="14" id="KW-0812">Transmembrane</keyword>
<dbReference type="SUPFAM" id="SSF55874">
    <property type="entry name" value="ATPase domain of HSP90 chaperone/DNA topoisomerase II/histidine kinase"/>
    <property type="match status" value="1"/>
</dbReference>
<dbReference type="SMART" id="SM00086">
    <property type="entry name" value="PAC"/>
    <property type="match status" value="1"/>
</dbReference>
<keyword evidence="4 13" id="KW-0597">Phosphoprotein</keyword>
<feature type="domain" description="Histidine kinase" evidence="15">
    <location>
        <begin position="389"/>
        <end position="608"/>
    </location>
</feature>
<keyword evidence="7" id="KW-0418">Kinase</keyword>
<evidence type="ECO:0000259" key="16">
    <source>
        <dbReference type="PROSITE" id="PS50110"/>
    </source>
</evidence>
<dbReference type="FunFam" id="3.30.565.10:FF:000006">
    <property type="entry name" value="Sensor histidine kinase WalK"/>
    <property type="match status" value="1"/>
</dbReference>
<dbReference type="SUPFAM" id="SSF52172">
    <property type="entry name" value="CheY-like"/>
    <property type="match status" value="2"/>
</dbReference>
<feature type="transmembrane region" description="Helical" evidence="14">
    <location>
        <begin position="184"/>
        <end position="203"/>
    </location>
</feature>
<dbReference type="PRINTS" id="PR00344">
    <property type="entry name" value="BCTRLSENSOR"/>
</dbReference>
<feature type="modified residue" description="4-aspartylphosphate" evidence="13">
    <location>
        <position position="797"/>
    </location>
</feature>
<dbReference type="Proteomes" id="UP000191110">
    <property type="component" value="Unassembled WGS sequence"/>
</dbReference>
<dbReference type="PROSITE" id="PS50112">
    <property type="entry name" value="PAS"/>
    <property type="match status" value="1"/>
</dbReference>
<evidence type="ECO:0000259" key="19">
    <source>
        <dbReference type="PROSITE" id="PS50885"/>
    </source>
</evidence>
<protein>
    <recommendedName>
        <fullName evidence="12">Sensor protein FixL</fullName>
        <ecNumber evidence="3">2.7.13.3</ecNumber>
    </recommendedName>
</protein>
<dbReference type="InterPro" id="IPR011006">
    <property type="entry name" value="CheY-like_superfamily"/>
</dbReference>
<proteinExistence type="predicted"/>
<dbReference type="Pfam" id="PF02518">
    <property type="entry name" value="HATPase_c"/>
    <property type="match status" value="1"/>
</dbReference>
<dbReference type="InterPro" id="IPR003661">
    <property type="entry name" value="HisK_dim/P_dom"/>
</dbReference>
<keyword evidence="5" id="KW-0808">Transferase</keyword>
<evidence type="ECO:0000259" key="18">
    <source>
        <dbReference type="PROSITE" id="PS50113"/>
    </source>
</evidence>
<dbReference type="FunFam" id="1.10.287.130:FF:000001">
    <property type="entry name" value="Two-component sensor histidine kinase"/>
    <property type="match status" value="1"/>
</dbReference>
<evidence type="ECO:0000256" key="4">
    <source>
        <dbReference type="ARBA" id="ARBA00022553"/>
    </source>
</evidence>
<comment type="subcellular location">
    <subcellularLocation>
        <location evidence="2">Membrane</location>
    </subcellularLocation>
</comment>
<accession>A0A1T2L2Z0</accession>
<dbReference type="InterPro" id="IPR004358">
    <property type="entry name" value="Sig_transdc_His_kin-like_C"/>
</dbReference>
<dbReference type="PANTHER" id="PTHR43047">
    <property type="entry name" value="TWO-COMPONENT HISTIDINE PROTEIN KINASE"/>
    <property type="match status" value="1"/>
</dbReference>
<dbReference type="InterPro" id="IPR000014">
    <property type="entry name" value="PAS"/>
</dbReference>
<dbReference type="InterPro" id="IPR036097">
    <property type="entry name" value="HisK_dim/P_sf"/>
</dbReference>
<dbReference type="PROSITE" id="PS50109">
    <property type="entry name" value="HIS_KIN"/>
    <property type="match status" value="1"/>
</dbReference>
<feature type="domain" description="HAMP" evidence="19">
    <location>
        <begin position="201"/>
        <end position="253"/>
    </location>
</feature>
<keyword evidence="8" id="KW-0067">ATP-binding</keyword>
<comment type="catalytic activity">
    <reaction evidence="1">
        <text>ATP + protein L-histidine = ADP + protein N-phospho-L-histidine.</text>
        <dbReference type="EC" id="2.7.13.3"/>
    </reaction>
</comment>
<dbReference type="Gene3D" id="3.30.565.10">
    <property type="entry name" value="Histidine kinase-like ATPase, C-terminal domain"/>
    <property type="match status" value="1"/>
</dbReference>
<dbReference type="CDD" id="cd06225">
    <property type="entry name" value="HAMP"/>
    <property type="match status" value="1"/>
</dbReference>
<dbReference type="GO" id="GO:0005524">
    <property type="term" value="F:ATP binding"/>
    <property type="evidence" value="ECO:0007669"/>
    <property type="project" value="UniProtKB-KW"/>
</dbReference>
<dbReference type="InterPro" id="IPR035965">
    <property type="entry name" value="PAS-like_dom_sf"/>
</dbReference>
<dbReference type="SUPFAM" id="SSF55785">
    <property type="entry name" value="PYP-like sensor domain (PAS domain)"/>
    <property type="match status" value="1"/>
</dbReference>
<feature type="domain" description="PAC" evidence="18">
    <location>
        <begin position="335"/>
        <end position="385"/>
    </location>
</feature>
<dbReference type="Pfam" id="PF00072">
    <property type="entry name" value="Response_reg"/>
    <property type="match status" value="1"/>
</dbReference>
<organism evidence="20 21">
    <name type="scientific">Solemya pervernicosa gill symbiont</name>
    <dbReference type="NCBI Taxonomy" id="642797"/>
    <lineage>
        <taxon>Bacteria</taxon>
        <taxon>Pseudomonadati</taxon>
        <taxon>Pseudomonadota</taxon>
        <taxon>Gammaproteobacteria</taxon>
        <taxon>sulfur-oxidizing symbionts</taxon>
    </lineage>
</organism>
<evidence type="ECO:0000259" key="17">
    <source>
        <dbReference type="PROSITE" id="PS50112"/>
    </source>
</evidence>
<evidence type="ECO:0000256" key="2">
    <source>
        <dbReference type="ARBA" id="ARBA00004370"/>
    </source>
</evidence>
<dbReference type="Gene3D" id="3.30.450.20">
    <property type="entry name" value="PAS domain"/>
    <property type="match status" value="1"/>
</dbReference>
<dbReference type="GO" id="GO:0009927">
    <property type="term" value="F:histidine phosphotransfer kinase activity"/>
    <property type="evidence" value="ECO:0007669"/>
    <property type="project" value="TreeGrafter"/>
</dbReference>
<dbReference type="CDD" id="cd00082">
    <property type="entry name" value="HisKA"/>
    <property type="match status" value="1"/>
</dbReference>
<dbReference type="EC" id="2.7.13.3" evidence="3"/>
<sequence length="864" mass="96419">MIFPLRIVVPLLLLLFAVLISAYSLWYNIPIALNEVERNSRNDLVQLMTRTQGTLTNSFRDGNLLSAREEISRLGAIPEVQMVVLVDDVDTVIVSSRYEMVGRGIEEVEFGVSDQLLQRARANLAGFDLWLDDKQRMRAYYPVFLATVGNRLRPDRVGVLYVEYDISTKKARAESSVIRQVEQFSLFSVGLAILLAMLFHFGMTRRVSRLVKQVDRFRAGEMDARVHLSGRDELARIGAAFDAMAAKTSDDKTRLEEREGRLQAILDNAGDAIITIDSEGFIQTFNPAAEQIFGYTSIEILGVNVDRLMPEPYHSAHHGYLSNYLRSGKRKIIGIGREVEALRKNGEVFPIDLQVTEIMLAEERFFVGIIRDITERKKIERMKSEFISTVSHELRTPLTSIQGSLGLITGGVAGELPPQVQSMLGIAQKNSERLIRLINDILDIEKIESGKMLFKFEPLDVVKLLEVSIESNHGYAEKHGVELQLEHSLDSLQINVDSDRFNQVMANLISNAVKYSPERGVVRICAERNHNDVLISVIDQGSGIPAEFHDKIFMKFSQADASDTREKGGTGLGLSIAKAIVEKHGGEISFRSESGQGAVFYFRLPLFEKGERQQTAVEPVCLRQILLFGSEQSCSAEFRRLMAEANLECELESELDQLLSRLSSGRYLMLLIDLGYAGGDLAEVVKLIRRDQQLVHLPVVAVSSDTEKGTESRGLPLDLVDWMERSVEPQRLVDSIRSRINESQHGKFRILHIEDDVDVTAVVSAVLQPEMSYRVAANVAEARSVFSQESFDLVILDIGLPDGSGVDLLPELVNGDGQPIPVVIFSAYDADPAVIRRVDASLVKSRTTNSELLSMIRTILGTSR</sequence>
<dbReference type="CDD" id="cd00130">
    <property type="entry name" value="PAS"/>
    <property type="match status" value="1"/>
</dbReference>
<dbReference type="RefSeq" id="WP_078484244.1">
    <property type="nucleotide sequence ID" value="NZ_MPRL01000051.1"/>
</dbReference>
<keyword evidence="9" id="KW-0902">Two-component regulatory system</keyword>
<keyword evidence="14" id="KW-1133">Transmembrane helix</keyword>
<dbReference type="Pfam" id="PF00672">
    <property type="entry name" value="HAMP"/>
    <property type="match status" value="1"/>
</dbReference>
<dbReference type="EMBL" id="MPRL01000051">
    <property type="protein sequence ID" value="OOZ39449.1"/>
    <property type="molecule type" value="Genomic_DNA"/>
</dbReference>
<evidence type="ECO:0000256" key="13">
    <source>
        <dbReference type="PROSITE-ProRule" id="PRU00169"/>
    </source>
</evidence>
<dbReference type="SMART" id="SM00304">
    <property type="entry name" value="HAMP"/>
    <property type="match status" value="1"/>
</dbReference>
<evidence type="ECO:0000313" key="21">
    <source>
        <dbReference type="Proteomes" id="UP000191110"/>
    </source>
</evidence>
<evidence type="ECO:0000256" key="3">
    <source>
        <dbReference type="ARBA" id="ARBA00012438"/>
    </source>
</evidence>
<dbReference type="SUPFAM" id="SSF47384">
    <property type="entry name" value="Homodimeric domain of signal transducing histidine kinase"/>
    <property type="match status" value="1"/>
</dbReference>
<evidence type="ECO:0000256" key="12">
    <source>
        <dbReference type="ARBA" id="ARBA00070616"/>
    </source>
</evidence>
<evidence type="ECO:0000256" key="11">
    <source>
        <dbReference type="ARBA" id="ARBA00059827"/>
    </source>
</evidence>
<feature type="modified residue" description="4-aspartylphosphate" evidence="13">
    <location>
        <position position="673"/>
    </location>
</feature>
<evidence type="ECO:0000256" key="14">
    <source>
        <dbReference type="SAM" id="Phobius"/>
    </source>
</evidence>
<dbReference type="InterPro" id="IPR003660">
    <property type="entry name" value="HAMP_dom"/>
</dbReference>
<dbReference type="Pfam" id="PF00512">
    <property type="entry name" value="HisKA"/>
    <property type="match status" value="1"/>
</dbReference>